<keyword evidence="1" id="KW-0732">Signal</keyword>
<feature type="chain" id="PRO_5003077525" evidence="1">
    <location>
        <begin position="27"/>
        <end position="39"/>
    </location>
</feature>
<feature type="signal peptide" evidence="1">
    <location>
        <begin position="1"/>
        <end position="26"/>
    </location>
</feature>
<dbReference type="STRING" id="446466.Cfla_0827"/>
<evidence type="ECO:0000256" key="1">
    <source>
        <dbReference type="SAM" id="SignalP"/>
    </source>
</evidence>
<dbReference type="Proteomes" id="UP000000849">
    <property type="component" value="Chromosome"/>
</dbReference>
<proteinExistence type="predicted"/>
<sequence length="39" mass="3710">MNKLTAAAVALLVALAGFAGASAASAETTVVAFPCCKAV</sequence>
<gene>
    <name evidence="2" type="ordered locus">Cfla_0827</name>
</gene>
<protein>
    <submittedName>
        <fullName evidence="2">Uncharacterized protein</fullName>
    </submittedName>
</protein>
<evidence type="ECO:0000313" key="2">
    <source>
        <dbReference type="EMBL" id="ADG73737.1"/>
    </source>
</evidence>
<dbReference type="KEGG" id="cfl:Cfla_0827"/>
<keyword evidence="3" id="KW-1185">Reference proteome</keyword>
<organism evidence="2 3">
    <name type="scientific">Cellulomonas flavigena (strain ATCC 482 / DSM 20109 / BCRC 11376 / JCM 18109 / NBRC 3775 / NCIMB 8073 / NRS 134)</name>
    <dbReference type="NCBI Taxonomy" id="446466"/>
    <lineage>
        <taxon>Bacteria</taxon>
        <taxon>Bacillati</taxon>
        <taxon>Actinomycetota</taxon>
        <taxon>Actinomycetes</taxon>
        <taxon>Micrococcales</taxon>
        <taxon>Cellulomonadaceae</taxon>
        <taxon>Cellulomonas</taxon>
    </lineage>
</organism>
<accession>D5UJZ5</accession>
<dbReference type="HOGENOM" id="CLU_3306768_0_0_11"/>
<name>D5UJZ5_CELFN</name>
<reference evidence="2 3" key="1">
    <citation type="journal article" date="2010" name="Stand. Genomic Sci.">
        <title>Complete genome sequence of Cellulomonas flavigena type strain (134).</title>
        <authorList>
            <person name="Abt B."/>
            <person name="Foster B."/>
            <person name="Lapidus A."/>
            <person name="Clum A."/>
            <person name="Sun H."/>
            <person name="Pukall R."/>
            <person name="Lucas S."/>
            <person name="Glavina Del Rio T."/>
            <person name="Nolan M."/>
            <person name="Tice H."/>
            <person name="Cheng J.F."/>
            <person name="Pitluck S."/>
            <person name="Liolios K."/>
            <person name="Ivanova N."/>
            <person name="Mavromatis K."/>
            <person name="Ovchinnikova G."/>
            <person name="Pati A."/>
            <person name="Goodwin L."/>
            <person name="Chen A."/>
            <person name="Palaniappan K."/>
            <person name="Land M."/>
            <person name="Hauser L."/>
            <person name="Chang Y.J."/>
            <person name="Jeffries C.D."/>
            <person name="Rohde M."/>
            <person name="Goker M."/>
            <person name="Woyke T."/>
            <person name="Bristow J."/>
            <person name="Eisen J.A."/>
            <person name="Markowitz V."/>
            <person name="Hugenholtz P."/>
            <person name="Kyrpides N.C."/>
            <person name="Klenk H.P."/>
        </authorList>
    </citation>
    <scope>NUCLEOTIDE SEQUENCE [LARGE SCALE GENOMIC DNA]</scope>
    <source>
        <strain evidence="3">ATCC 482 / DSM 20109 / BCRC 11376 / JCM 18109 / NBRC 3775 / NCIMB 8073 / NRS 134</strain>
    </source>
</reference>
<dbReference type="AlphaFoldDB" id="D5UJZ5"/>
<evidence type="ECO:0000313" key="3">
    <source>
        <dbReference type="Proteomes" id="UP000000849"/>
    </source>
</evidence>
<dbReference type="EMBL" id="CP001964">
    <property type="protein sequence ID" value="ADG73737.1"/>
    <property type="molecule type" value="Genomic_DNA"/>
</dbReference>